<dbReference type="CDD" id="cd06171">
    <property type="entry name" value="Sigma70_r4"/>
    <property type="match status" value="1"/>
</dbReference>
<keyword evidence="9" id="KW-1185">Reference proteome</keyword>
<dbReference type="Pfam" id="PF04545">
    <property type="entry name" value="Sigma70_r4"/>
    <property type="match status" value="1"/>
</dbReference>
<evidence type="ECO:0000256" key="4">
    <source>
        <dbReference type="ARBA" id="ARBA00023125"/>
    </source>
</evidence>
<dbReference type="PANTHER" id="PTHR43133">
    <property type="entry name" value="RNA POLYMERASE ECF-TYPE SIGMA FACTO"/>
    <property type="match status" value="1"/>
</dbReference>
<dbReference type="InterPro" id="IPR039425">
    <property type="entry name" value="RNA_pol_sigma-70-like"/>
</dbReference>
<protein>
    <submittedName>
        <fullName evidence="8">RNA polymerase, sigma-24 subunit, ECF subfamily</fullName>
    </submittedName>
</protein>
<evidence type="ECO:0000256" key="5">
    <source>
        <dbReference type="ARBA" id="ARBA00023163"/>
    </source>
</evidence>
<accession>D6U072</accession>
<dbReference type="NCBIfam" id="TIGR02937">
    <property type="entry name" value="sigma70-ECF"/>
    <property type="match status" value="1"/>
</dbReference>
<evidence type="ECO:0000256" key="3">
    <source>
        <dbReference type="ARBA" id="ARBA00023082"/>
    </source>
</evidence>
<dbReference type="InParanoid" id="D6U072"/>
<dbReference type="GO" id="GO:0003677">
    <property type="term" value="F:DNA binding"/>
    <property type="evidence" value="ECO:0007669"/>
    <property type="project" value="UniProtKB-KW"/>
</dbReference>
<dbReference type="OrthoDB" id="157311at2"/>
<dbReference type="Gene3D" id="1.10.10.10">
    <property type="entry name" value="Winged helix-like DNA-binding domain superfamily/Winged helix DNA-binding domain"/>
    <property type="match status" value="1"/>
</dbReference>
<feature type="domain" description="RNA polymerase sigma-70 region 2" evidence="6">
    <location>
        <begin position="16"/>
        <end position="83"/>
    </location>
</feature>
<gene>
    <name evidence="8" type="ORF">Krac_3001</name>
</gene>
<dbReference type="PANTHER" id="PTHR43133:SF8">
    <property type="entry name" value="RNA POLYMERASE SIGMA FACTOR HI_1459-RELATED"/>
    <property type="match status" value="1"/>
</dbReference>
<dbReference type="InterPro" id="IPR013324">
    <property type="entry name" value="RNA_pol_sigma_r3/r4-like"/>
</dbReference>
<sequence>MKQLSITPAQATDAALYQRYASVIFAYLLRQVNSREDAEDLLVDIFMAVLEKSSLASMDEQRVAAWIWTVARNKVVDYRRRSKYRVSIELAKVEDVLYESEEQAPEHMALKHEERQTLHTILQELPELQREIVHLRFGHDLTCGQIATVIDKSEAAVRMTLHRTLKLLRTLYTRNEKGGTL</sequence>
<dbReference type="SUPFAM" id="SSF88659">
    <property type="entry name" value="Sigma3 and sigma4 domains of RNA polymerase sigma factors"/>
    <property type="match status" value="1"/>
</dbReference>
<reference evidence="8 9" key="1">
    <citation type="journal article" date="2011" name="Stand. Genomic Sci.">
        <title>Non-contiguous finished genome sequence and contextual data of the filamentous soil bacterium Ktedonobacter racemifer type strain (SOSP1-21).</title>
        <authorList>
            <person name="Chang Y.J."/>
            <person name="Land M."/>
            <person name="Hauser L."/>
            <person name="Chertkov O."/>
            <person name="Del Rio T.G."/>
            <person name="Nolan M."/>
            <person name="Copeland A."/>
            <person name="Tice H."/>
            <person name="Cheng J.F."/>
            <person name="Lucas S."/>
            <person name="Han C."/>
            <person name="Goodwin L."/>
            <person name="Pitluck S."/>
            <person name="Ivanova N."/>
            <person name="Ovchinikova G."/>
            <person name="Pati A."/>
            <person name="Chen A."/>
            <person name="Palaniappan K."/>
            <person name="Mavromatis K."/>
            <person name="Liolios K."/>
            <person name="Brettin T."/>
            <person name="Fiebig A."/>
            <person name="Rohde M."/>
            <person name="Abt B."/>
            <person name="Goker M."/>
            <person name="Detter J.C."/>
            <person name="Woyke T."/>
            <person name="Bristow J."/>
            <person name="Eisen J.A."/>
            <person name="Markowitz V."/>
            <person name="Hugenholtz P."/>
            <person name="Kyrpides N.C."/>
            <person name="Klenk H.P."/>
            <person name="Lapidus A."/>
        </authorList>
    </citation>
    <scope>NUCLEOTIDE SEQUENCE [LARGE SCALE GENOMIC DNA]</scope>
    <source>
        <strain evidence="9">DSM 44963</strain>
    </source>
</reference>
<dbReference type="Pfam" id="PF04542">
    <property type="entry name" value="Sigma70_r2"/>
    <property type="match status" value="1"/>
</dbReference>
<dbReference type="GO" id="GO:0006352">
    <property type="term" value="P:DNA-templated transcription initiation"/>
    <property type="evidence" value="ECO:0007669"/>
    <property type="project" value="InterPro"/>
</dbReference>
<keyword evidence="4" id="KW-0238">DNA-binding</keyword>
<dbReference type="Proteomes" id="UP000004508">
    <property type="component" value="Unassembled WGS sequence"/>
</dbReference>
<dbReference type="InterPro" id="IPR014284">
    <property type="entry name" value="RNA_pol_sigma-70_dom"/>
</dbReference>
<evidence type="ECO:0000259" key="7">
    <source>
        <dbReference type="Pfam" id="PF04545"/>
    </source>
</evidence>
<organism evidence="8 9">
    <name type="scientific">Ktedonobacter racemifer DSM 44963</name>
    <dbReference type="NCBI Taxonomy" id="485913"/>
    <lineage>
        <taxon>Bacteria</taxon>
        <taxon>Bacillati</taxon>
        <taxon>Chloroflexota</taxon>
        <taxon>Ktedonobacteria</taxon>
        <taxon>Ktedonobacterales</taxon>
        <taxon>Ktedonobacteraceae</taxon>
        <taxon>Ktedonobacter</taxon>
    </lineage>
</organism>
<evidence type="ECO:0000313" key="8">
    <source>
        <dbReference type="EMBL" id="EFH82212.1"/>
    </source>
</evidence>
<evidence type="ECO:0000313" key="9">
    <source>
        <dbReference type="Proteomes" id="UP000004508"/>
    </source>
</evidence>
<keyword evidence="2" id="KW-0805">Transcription regulation</keyword>
<evidence type="ECO:0000259" key="6">
    <source>
        <dbReference type="Pfam" id="PF04542"/>
    </source>
</evidence>
<dbReference type="Gene3D" id="1.10.1740.10">
    <property type="match status" value="1"/>
</dbReference>
<comment type="caution">
    <text evidence="8">The sequence shown here is derived from an EMBL/GenBank/DDBJ whole genome shotgun (WGS) entry which is preliminary data.</text>
</comment>
<dbReference type="eggNOG" id="COG1595">
    <property type="taxonomic scope" value="Bacteria"/>
</dbReference>
<comment type="similarity">
    <text evidence="1">Belongs to the sigma-70 factor family. ECF subfamily.</text>
</comment>
<dbReference type="InterPro" id="IPR013325">
    <property type="entry name" value="RNA_pol_sigma_r2"/>
</dbReference>
<dbReference type="RefSeq" id="WP_007920146.1">
    <property type="nucleotide sequence ID" value="NZ_ADVG01000004.1"/>
</dbReference>
<proteinExistence type="inferred from homology"/>
<dbReference type="SUPFAM" id="SSF88946">
    <property type="entry name" value="Sigma2 domain of RNA polymerase sigma factors"/>
    <property type="match status" value="1"/>
</dbReference>
<name>D6U072_KTERA</name>
<dbReference type="InterPro" id="IPR007627">
    <property type="entry name" value="RNA_pol_sigma70_r2"/>
</dbReference>
<dbReference type="InterPro" id="IPR007630">
    <property type="entry name" value="RNA_pol_sigma70_r4"/>
</dbReference>
<evidence type="ECO:0000256" key="1">
    <source>
        <dbReference type="ARBA" id="ARBA00010641"/>
    </source>
</evidence>
<dbReference type="GO" id="GO:0016987">
    <property type="term" value="F:sigma factor activity"/>
    <property type="evidence" value="ECO:0007669"/>
    <property type="project" value="UniProtKB-KW"/>
</dbReference>
<feature type="domain" description="RNA polymerase sigma-70 region 4" evidence="7">
    <location>
        <begin position="122"/>
        <end position="169"/>
    </location>
</feature>
<dbReference type="STRING" id="485913.Krac_3001"/>
<dbReference type="InterPro" id="IPR036388">
    <property type="entry name" value="WH-like_DNA-bd_sf"/>
</dbReference>
<dbReference type="AlphaFoldDB" id="D6U072"/>
<evidence type="ECO:0000256" key="2">
    <source>
        <dbReference type="ARBA" id="ARBA00023015"/>
    </source>
</evidence>
<dbReference type="EMBL" id="ADVG01000004">
    <property type="protein sequence ID" value="EFH82212.1"/>
    <property type="molecule type" value="Genomic_DNA"/>
</dbReference>
<keyword evidence="5" id="KW-0804">Transcription</keyword>
<keyword evidence="3" id="KW-0731">Sigma factor</keyword>